<feature type="chain" id="PRO_5045608919" description="Secreted protein" evidence="2">
    <location>
        <begin position="21"/>
        <end position="80"/>
    </location>
</feature>
<comment type="caution">
    <text evidence="3">The sequence shown here is derived from an EMBL/GenBank/DDBJ whole genome shotgun (WGS) entry which is preliminary data.</text>
</comment>
<proteinExistence type="predicted"/>
<feature type="compositionally biased region" description="Polar residues" evidence="1">
    <location>
        <begin position="56"/>
        <end position="73"/>
    </location>
</feature>
<keyword evidence="4" id="KW-1185">Reference proteome</keyword>
<keyword evidence="2" id="KW-0732">Signal</keyword>
<evidence type="ECO:0000256" key="2">
    <source>
        <dbReference type="SAM" id="SignalP"/>
    </source>
</evidence>
<evidence type="ECO:0000313" key="4">
    <source>
        <dbReference type="Proteomes" id="UP001341840"/>
    </source>
</evidence>
<dbReference type="EMBL" id="JASCZI010272128">
    <property type="protein sequence ID" value="MED6220425.1"/>
    <property type="molecule type" value="Genomic_DNA"/>
</dbReference>
<sequence>MRSSIIVVAFLMVLAASTRPSLVNCRVLIESSSPQQQQHVKEVQTSKQANFKEDNTSIGNKNSQQFHTMSSGPSGRGEGH</sequence>
<organism evidence="3 4">
    <name type="scientific">Stylosanthes scabra</name>
    <dbReference type="NCBI Taxonomy" id="79078"/>
    <lineage>
        <taxon>Eukaryota</taxon>
        <taxon>Viridiplantae</taxon>
        <taxon>Streptophyta</taxon>
        <taxon>Embryophyta</taxon>
        <taxon>Tracheophyta</taxon>
        <taxon>Spermatophyta</taxon>
        <taxon>Magnoliopsida</taxon>
        <taxon>eudicotyledons</taxon>
        <taxon>Gunneridae</taxon>
        <taxon>Pentapetalae</taxon>
        <taxon>rosids</taxon>
        <taxon>fabids</taxon>
        <taxon>Fabales</taxon>
        <taxon>Fabaceae</taxon>
        <taxon>Papilionoideae</taxon>
        <taxon>50 kb inversion clade</taxon>
        <taxon>dalbergioids sensu lato</taxon>
        <taxon>Dalbergieae</taxon>
        <taxon>Pterocarpus clade</taxon>
        <taxon>Stylosanthes</taxon>
    </lineage>
</organism>
<accession>A0ABU6ZEP2</accession>
<feature type="signal peptide" evidence="2">
    <location>
        <begin position="1"/>
        <end position="20"/>
    </location>
</feature>
<reference evidence="3 4" key="1">
    <citation type="journal article" date="2023" name="Plants (Basel)">
        <title>Bridging the Gap: Combining Genomics and Transcriptomics Approaches to Understand Stylosanthes scabra, an Orphan Legume from the Brazilian Caatinga.</title>
        <authorList>
            <person name="Ferreira-Neto J.R.C."/>
            <person name="da Silva M.D."/>
            <person name="Binneck E."/>
            <person name="de Melo N.F."/>
            <person name="da Silva R.H."/>
            <person name="de Melo A.L.T.M."/>
            <person name="Pandolfi V."/>
            <person name="Bustamante F.O."/>
            <person name="Brasileiro-Vidal A.C."/>
            <person name="Benko-Iseppon A.M."/>
        </authorList>
    </citation>
    <scope>NUCLEOTIDE SEQUENCE [LARGE SCALE GENOMIC DNA]</scope>
    <source>
        <tissue evidence="3">Leaves</tissue>
    </source>
</reference>
<evidence type="ECO:0008006" key="5">
    <source>
        <dbReference type="Google" id="ProtNLM"/>
    </source>
</evidence>
<feature type="compositionally biased region" description="Basic and acidic residues" evidence="1">
    <location>
        <begin position="39"/>
        <end position="55"/>
    </location>
</feature>
<name>A0ABU6ZEP2_9FABA</name>
<protein>
    <recommendedName>
        <fullName evidence="5">Secreted protein</fullName>
    </recommendedName>
</protein>
<gene>
    <name evidence="3" type="ORF">PIB30_044669</name>
</gene>
<evidence type="ECO:0000313" key="3">
    <source>
        <dbReference type="EMBL" id="MED6220425.1"/>
    </source>
</evidence>
<dbReference type="Proteomes" id="UP001341840">
    <property type="component" value="Unassembled WGS sequence"/>
</dbReference>
<feature type="region of interest" description="Disordered" evidence="1">
    <location>
        <begin position="33"/>
        <end position="80"/>
    </location>
</feature>
<evidence type="ECO:0000256" key="1">
    <source>
        <dbReference type="SAM" id="MobiDB-lite"/>
    </source>
</evidence>